<evidence type="ECO:0000313" key="3">
    <source>
        <dbReference type="Proteomes" id="UP000184356"/>
    </source>
</evidence>
<dbReference type="EMBL" id="KV878584">
    <property type="protein sequence ID" value="OJJ60584.1"/>
    <property type="molecule type" value="Genomic_DNA"/>
</dbReference>
<feature type="region of interest" description="Disordered" evidence="1">
    <location>
        <begin position="1"/>
        <end position="54"/>
    </location>
</feature>
<keyword evidence="3" id="KW-1185">Reference proteome</keyword>
<dbReference type="GeneID" id="63766842"/>
<feature type="compositionally biased region" description="Acidic residues" evidence="1">
    <location>
        <begin position="425"/>
        <end position="435"/>
    </location>
</feature>
<feature type="compositionally biased region" description="Low complexity" evidence="1">
    <location>
        <begin position="467"/>
        <end position="481"/>
    </location>
</feature>
<feature type="compositionally biased region" description="Low complexity" evidence="1">
    <location>
        <begin position="521"/>
        <end position="533"/>
    </location>
</feature>
<feature type="region of interest" description="Disordered" evidence="1">
    <location>
        <begin position="224"/>
        <end position="544"/>
    </location>
</feature>
<name>A0A1L9TMD3_9EURO</name>
<dbReference type="Proteomes" id="UP000184356">
    <property type="component" value="Unassembled WGS sequence"/>
</dbReference>
<evidence type="ECO:0000256" key="1">
    <source>
        <dbReference type="SAM" id="MobiDB-lite"/>
    </source>
</evidence>
<gene>
    <name evidence="2" type="ORF">ASPSYDRAFT_743249</name>
</gene>
<feature type="compositionally biased region" description="Basic and acidic residues" evidence="1">
    <location>
        <begin position="495"/>
        <end position="505"/>
    </location>
</feature>
<reference evidence="3" key="1">
    <citation type="journal article" date="2017" name="Genome Biol.">
        <title>Comparative genomics reveals high biological diversity and specific adaptations in the industrially and medically important fungal genus Aspergillus.</title>
        <authorList>
            <person name="de Vries R.P."/>
            <person name="Riley R."/>
            <person name="Wiebenga A."/>
            <person name="Aguilar-Osorio G."/>
            <person name="Amillis S."/>
            <person name="Uchima C.A."/>
            <person name="Anderluh G."/>
            <person name="Asadollahi M."/>
            <person name="Askin M."/>
            <person name="Barry K."/>
            <person name="Battaglia E."/>
            <person name="Bayram O."/>
            <person name="Benocci T."/>
            <person name="Braus-Stromeyer S.A."/>
            <person name="Caldana C."/>
            <person name="Canovas D."/>
            <person name="Cerqueira G.C."/>
            <person name="Chen F."/>
            <person name="Chen W."/>
            <person name="Choi C."/>
            <person name="Clum A."/>
            <person name="Dos Santos R.A."/>
            <person name="Damasio A.R."/>
            <person name="Diallinas G."/>
            <person name="Emri T."/>
            <person name="Fekete E."/>
            <person name="Flipphi M."/>
            <person name="Freyberg S."/>
            <person name="Gallo A."/>
            <person name="Gournas C."/>
            <person name="Habgood R."/>
            <person name="Hainaut M."/>
            <person name="Harispe M.L."/>
            <person name="Henrissat B."/>
            <person name="Hilden K.S."/>
            <person name="Hope R."/>
            <person name="Hossain A."/>
            <person name="Karabika E."/>
            <person name="Karaffa L."/>
            <person name="Karanyi Z."/>
            <person name="Krasevec N."/>
            <person name="Kuo A."/>
            <person name="Kusch H."/>
            <person name="LaButti K."/>
            <person name="Lagendijk E.L."/>
            <person name="Lapidus A."/>
            <person name="Levasseur A."/>
            <person name="Lindquist E."/>
            <person name="Lipzen A."/>
            <person name="Logrieco A.F."/>
            <person name="MacCabe A."/>
            <person name="Maekelae M.R."/>
            <person name="Malavazi I."/>
            <person name="Melin P."/>
            <person name="Meyer V."/>
            <person name="Mielnichuk N."/>
            <person name="Miskei M."/>
            <person name="Molnar A.P."/>
            <person name="Mule G."/>
            <person name="Ngan C.Y."/>
            <person name="Orejas M."/>
            <person name="Orosz E."/>
            <person name="Ouedraogo J.P."/>
            <person name="Overkamp K.M."/>
            <person name="Park H.-S."/>
            <person name="Perrone G."/>
            <person name="Piumi F."/>
            <person name="Punt P.J."/>
            <person name="Ram A.F."/>
            <person name="Ramon A."/>
            <person name="Rauscher S."/>
            <person name="Record E."/>
            <person name="Riano-Pachon D.M."/>
            <person name="Robert V."/>
            <person name="Roehrig J."/>
            <person name="Ruller R."/>
            <person name="Salamov A."/>
            <person name="Salih N.S."/>
            <person name="Samson R.A."/>
            <person name="Sandor E."/>
            <person name="Sanguinetti M."/>
            <person name="Schuetze T."/>
            <person name="Sepcic K."/>
            <person name="Shelest E."/>
            <person name="Sherlock G."/>
            <person name="Sophianopoulou V."/>
            <person name="Squina F.M."/>
            <person name="Sun H."/>
            <person name="Susca A."/>
            <person name="Todd R.B."/>
            <person name="Tsang A."/>
            <person name="Unkles S.E."/>
            <person name="van de Wiele N."/>
            <person name="van Rossen-Uffink D."/>
            <person name="Oliveira J.V."/>
            <person name="Vesth T.C."/>
            <person name="Visser J."/>
            <person name="Yu J.-H."/>
            <person name="Zhou M."/>
            <person name="Andersen M.R."/>
            <person name="Archer D.B."/>
            <person name="Baker S.E."/>
            <person name="Benoit I."/>
            <person name="Brakhage A.A."/>
            <person name="Braus G.H."/>
            <person name="Fischer R."/>
            <person name="Frisvad J.C."/>
            <person name="Goldman G.H."/>
            <person name="Houbraken J."/>
            <person name="Oakley B."/>
            <person name="Pocsi I."/>
            <person name="Scazzocchio C."/>
            <person name="Seiboth B."/>
            <person name="vanKuyk P.A."/>
            <person name="Wortman J."/>
            <person name="Dyer P.S."/>
            <person name="Grigoriev I.V."/>
        </authorList>
    </citation>
    <scope>NUCLEOTIDE SEQUENCE [LARGE SCALE GENOMIC DNA]</scope>
    <source>
        <strain evidence="3">CBS 593.65</strain>
    </source>
</reference>
<dbReference type="RefSeq" id="XP_040704390.1">
    <property type="nucleotide sequence ID" value="XM_040850769.1"/>
</dbReference>
<evidence type="ECO:0000313" key="2">
    <source>
        <dbReference type="EMBL" id="OJJ60584.1"/>
    </source>
</evidence>
<dbReference type="VEuPathDB" id="FungiDB:ASPSYDRAFT_743249"/>
<accession>A0A1L9TMD3</accession>
<proteinExistence type="predicted"/>
<dbReference type="STRING" id="1036612.A0A1L9TMD3"/>
<feature type="region of interest" description="Disordered" evidence="1">
    <location>
        <begin position="66"/>
        <end position="211"/>
    </location>
</feature>
<protein>
    <submittedName>
        <fullName evidence="2">Uncharacterized protein</fullName>
    </submittedName>
</protein>
<feature type="compositionally biased region" description="Basic and acidic residues" evidence="1">
    <location>
        <begin position="534"/>
        <end position="544"/>
    </location>
</feature>
<feature type="compositionally biased region" description="Polar residues" evidence="1">
    <location>
        <begin position="452"/>
        <end position="466"/>
    </location>
</feature>
<sequence length="618" mass="67539">MDAEPVTPHANKRRNLGPPGSTPYVRRTNRRMSRAVSLTDRQRRRTVESEGRIHSTIFRLPEYVAQTDADRRASETSASRAPPSEPLQASLDLSSEQDQAAVVEEEPTVAQAPTTPETPRRGWRGLFGSVPRSFSRLLPRFGRPRARSETPATQQPASERIERTRPVEASPAAAPEAESQPRRRSSEQPPAKRPRNLSYSLFPAPIDRNLYLGDIPTKTTATAAASTELVAGPTPEPASEPAPAIQPAQQYMPQKIETHPSTTSTERGREATKNTATETPKKKRKRSPSPDVIPNPVGSSYGMDLDYFCYSSESEDEAEPVVPQTEPRKADSLGKTALRNLTQTERPASKKVRFDASPEDTPSKRRARATDPYSGTHFIGMGGPQASSVPATPTPQPTTPTPESRLIDPQQRPGFIPNRSGTFELDYDAFSDDSDSSGSESPSVPNPAADTTPPTSTQPDVPQSTQSSSPRASPRPAARPAQVLSTPAKANPALDKARSEAERYKPKTPSGLRTASRYSSPLTAPTPDLTPARPAEKSTEKFGDDQFAKDAQWLYEKCPSGDLRSLVWPERQAFGEGLNVSADSLRILDEIWDPAEVDNAYAVFQREYADFQRTNAIA</sequence>
<feature type="compositionally biased region" description="Low complexity" evidence="1">
    <location>
        <begin position="241"/>
        <end position="254"/>
    </location>
</feature>
<dbReference type="OrthoDB" id="5394108at2759"/>
<dbReference type="AlphaFoldDB" id="A0A1L9TMD3"/>
<feature type="compositionally biased region" description="Polar residues" evidence="1">
    <location>
        <begin position="511"/>
        <end position="520"/>
    </location>
</feature>
<feature type="compositionally biased region" description="Low complexity" evidence="1">
    <location>
        <begin position="168"/>
        <end position="178"/>
    </location>
</feature>
<organism evidence="2 3">
    <name type="scientific">Aspergillus sydowii CBS 593.65</name>
    <dbReference type="NCBI Taxonomy" id="1036612"/>
    <lineage>
        <taxon>Eukaryota</taxon>
        <taxon>Fungi</taxon>
        <taxon>Dikarya</taxon>
        <taxon>Ascomycota</taxon>
        <taxon>Pezizomycotina</taxon>
        <taxon>Eurotiomycetes</taxon>
        <taxon>Eurotiomycetidae</taxon>
        <taxon>Eurotiales</taxon>
        <taxon>Aspergillaceae</taxon>
        <taxon>Aspergillus</taxon>
        <taxon>Aspergillus subgen. Nidulantes</taxon>
    </lineage>
</organism>